<keyword evidence="3" id="KW-1185">Reference proteome</keyword>
<dbReference type="CDD" id="cd07035">
    <property type="entry name" value="TPP_PYR_POX_like"/>
    <property type="match status" value="1"/>
</dbReference>
<evidence type="ECO:0000313" key="3">
    <source>
        <dbReference type="Proteomes" id="UP000661507"/>
    </source>
</evidence>
<protein>
    <recommendedName>
        <fullName evidence="4">Thiamine pyrophosphate enzyme N-terminal TPP-binding domain-containing protein</fullName>
    </recommendedName>
</protein>
<sequence>MAEDYDFGTARGAWPAAIHTALTARGVRLLAHVPDGGNAPLIARCEADPAITVVPLTTEEEGVGVISGAWLGGMRSVLAIQSSGVGNCGNLFAMLRSCTMPALLIVSMRGDGPADGGHHPGEQASAGNAAPDLPRRRYAIRAGEQCRTATRRFPGVEEAPGHGGVRHHRQFGERATGDRQAHVLIPGARRADPWA</sequence>
<dbReference type="InterPro" id="IPR029061">
    <property type="entry name" value="THDP-binding"/>
</dbReference>
<dbReference type="RefSeq" id="WP_188965769.1">
    <property type="nucleotide sequence ID" value="NZ_BMKW01000002.1"/>
</dbReference>
<comment type="caution">
    <text evidence="2">The sequence shown here is derived from an EMBL/GenBank/DDBJ whole genome shotgun (WGS) entry which is preliminary data.</text>
</comment>
<name>A0A917NKI0_9PROT</name>
<organism evidence="2 3">
    <name type="scientific">Neoroseomonas lacus</name>
    <dbReference type="NCBI Taxonomy" id="287609"/>
    <lineage>
        <taxon>Bacteria</taxon>
        <taxon>Pseudomonadati</taxon>
        <taxon>Pseudomonadota</taxon>
        <taxon>Alphaproteobacteria</taxon>
        <taxon>Acetobacterales</taxon>
        <taxon>Acetobacteraceae</taxon>
        <taxon>Neoroseomonas</taxon>
    </lineage>
</organism>
<feature type="compositionally biased region" description="Basic and acidic residues" evidence="1">
    <location>
        <begin position="170"/>
        <end position="181"/>
    </location>
</feature>
<proteinExistence type="predicted"/>
<dbReference type="SUPFAM" id="SSF52518">
    <property type="entry name" value="Thiamin diphosphate-binding fold (THDP-binding)"/>
    <property type="match status" value="1"/>
</dbReference>
<feature type="region of interest" description="Disordered" evidence="1">
    <location>
        <begin position="111"/>
        <end position="134"/>
    </location>
</feature>
<dbReference type="Gene3D" id="3.40.50.970">
    <property type="match status" value="1"/>
</dbReference>
<accession>A0A917NKI0</accession>
<evidence type="ECO:0008006" key="4">
    <source>
        <dbReference type="Google" id="ProtNLM"/>
    </source>
</evidence>
<feature type="region of interest" description="Disordered" evidence="1">
    <location>
        <begin position="154"/>
        <end position="195"/>
    </location>
</feature>
<dbReference type="AlphaFoldDB" id="A0A917NKI0"/>
<reference evidence="2" key="1">
    <citation type="journal article" date="2014" name="Int. J. Syst. Evol. Microbiol.">
        <title>Complete genome sequence of Corynebacterium casei LMG S-19264T (=DSM 44701T), isolated from a smear-ripened cheese.</title>
        <authorList>
            <consortium name="US DOE Joint Genome Institute (JGI-PGF)"/>
            <person name="Walter F."/>
            <person name="Albersmeier A."/>
            <person name="Kalinowski J."/>
            <person name="Ruckert C."/>
        </authorList>
    </citation>
    <scope>NUCLEOTIDE SEQUENCE</scope>
    <source>
        <strain evidence="2">CGMCC 1.3617</strain>
    </source>
</reference>
<reference evidence="2" key="2">
    <citation type="submission" date="2020-09" db="EMBL/GenBank/DDBJ databases">
        <authorList>
            <person name="Sun Q."/>
            <person name="Zhou Y."/>
        </authorList>
    </citation>
    <scope>NUCLEOTIDE SEQUENCE</scope>
    <source>
        <strain evidence="2">CGMCC 1.3617</strain>
    </source>
</reference>
<evidence type="ECO:0000313" key="2">
    <source>
        <dbReference type="EMBL" id="GGJ04622.1"/>
    </source>
</evidence>
<gene>
    <name evidence="2" type="ORF">GCM10011320_09400</name>
</gene>
<dbReference type="Proteomes" id="UP000661507">
    <property type="component" value="Unassembled WGS sequence"/>
</dbReference>
<evidence type="ECO:0000256" key="1">
    <source>
        <dbReference type="SAM" id="MobiDB-lite"/>
    </source>
</evidence>
<dbReference type="EMBL" id="BMKW01000002">
    <property type="protein sequence ID" value="GGJ04622.1"/>
    <property type="molecule type" value="Genomic_DNA"/>
</dbReference>